<dbReference type="InterPro" id="IPR051677">
    <property type="entry name" value="AfsR-DnrI-RedD_regulator"/>
</dbReference>
<comment type="caution">
    <text evidence="4">The sequence shown here is derived from an EMBL/GenBank/DDBJ whole genome shotgun (WGS) entry which is preliminary data.</text>
</comment>
<feature type="domain" description="LysM" evidence="3">
    <location>
        <begin position="191"/>
        <end position="250"/>
    </location>
</feature>
<sequence length="984" mass="102288">MWTAVARAGQRLINAVGLLALVLGIPAAQLRYIGSPLPDHLPTGGEIRAALTSRDWLTDATYLHGLSGLLWLLWLLFALSVVIEVQAAVRGVRAPRYRLLSPVQGLAATLIAGITASIIVAAPAASLTASLTGTPAHASPAAAVVVQADNQHRATNAFPAAGSPQRPSADASIPALKPVGMVTLLIDGKPVEHTVTRGESLWRIADKYLGDGNRWPEIWELNKGHYWPHISGRTTFSDPDRIFPGWVLTMPSTTPPVGSSEGNPPAQDPPGTSTAPPTTGATTAPSTGPSASPSASATASPAASAPSSAGADDGVFVPPSATVPISPTASAAGSTTPPAASSPATTGPSDAAPRPGDDRTSAASPEWIVIAGGAMGVGLAASLVYAVAMVWKRRRHRYRPTRISSPDLHDADLTPPLAASTRLRQGVRRSAPQLLDRQPDRGPTVREYVTAAVKPALPPSGPSGPDLAGVGTLPVSAGLGLQGPAALDAARALLVATLTAGDPDDPDAQGCVVIPAATLATLLGVSAVDLEPMRRLTVAPTLAAALAMLEEEIIRRSRIIADQEATSVSALREEWTFGEPLPQMLLIADVPDDSWQARLSTAISLGKNVDIGTVLVGAWPRGTTLTVAADGTTQGGDGERIAVLDTTATANILTMLAEAHGDTDPPAAAPEHDTASPAAAPSDPGPTEDQKPARSDSSATRGQLLTTPSPETPGQPGSGPATHADSSTPPVHARVLSAPAILDRDGNPVRGLRTKSLELFVYLVVHRTGADLDDIMEALWPDVTVSRAGDRLSTCVANLRTTIRSVAQAEAEPADDAPKIEPVINTGGRYHLDPNLLRVDWWTVQDAYAQVASAADDELRLAHLQTAIDAVSGGLAEDTGYEWIDTDREHARRRLIKIYAEAAALQADDDLPASLALFDTAAALDPLSDELARRAMLTAARLGDAAGVRQRLATLRRELDDAGIDIDPETEELATTLLRDLAKP</sequence>
<dbReference type="PROSITE" id="PS51782">
    <property type="entry name" value="LYSM"/>
    <property type="match status" value="1"/>
</dbReference>
<proteinExistence type="predicted"/>
<evidence type="ECO:0000259" key="3">
    <source>
        <dbReference type="PROSITE" id="PS51782"/>
    </source>
</evidence>
<feature type="transmembrane region" description="Helical" evidence="2">
    <location>
        <begin position="62"/>
        <end position="85"/>
    </location>
</feature>
<organism evidence="4 5">
    <name type="scientific">Asanoa iriomotensis</name>
    <dbReference type="NCBI Taxonomy" id="234613"/>
    <lineage>
        <taxon>Bacteria</taxon>
        <taxon>Bacillati</taxon>
        <taxon>Actinomycetota</taxon>
        <taxon>Actinomycetes</taxon>
        <taxon>Micromonosporales</taxon>
        <taxon>Micromonosporaceae</taxon>
        <taxon>Asanoa</taxon>
    </lineage>
</organism>
<reference evidence="4 5" key="1">
    <citation type="submission" date="2021-01" db="EMBL/GenBank/DDBJ databases">
        <title>Whole genome shotgun sequence of Asanoa iriomotensis NBRC 100142.</title>
        <authorList>
            <person name="Komaki H."/>
            <person name="Tamura T."/>
        </authorList>
    </citation>
    <scope>NUCLEOTIDE SEQUENCE [LARGE SCALE GENOMIC DNA]</scope>
    <source>
        <strain evidence="4 5">NBRC 100142</strain>
    </source>
</reference>
<dbReference type="InterPro" id="IPR036388">
    <property type="entry name" value="WH-like_DNA-bd_sf"/>
</dbReference>
<dbReference type="InterPro" id="IPR036779">
    <property type="entry name" value="LysM_dom_sf"/>
</dbReference>
<dbReference type="Proteomes" id="UP000624325">
    <property type="component" value="Unassembled WGS sequence"/>
</dbReference>
<evidence type="ECO:0000256" key="2">
    <source>
        <dbReference type="SAM" id="Phobius"/>
    </source>
</evidence>
<evidence type="ECO:0000313" key="5">
    <source>
        <dbReference type="Proteomes" id="UP000624325"/>
    </source>
</evidence>
<feature type="region of interest" description="Disordered" evidence="1">
    <location>
        <begin position="247"/>
        <end position="361"/>
    </location>
</feature>
<feature type="transmembrane region" description="Helical" evidence="2">
    <location>
        <begin position="12"/>
        <end position="33"/>
    </location>
</feature>
<evidence type="ECO:0000313" key="4">
    <source>
        <dbReference type="EMBL" id="GIF61496.1"/>
    </source>
</evidence>
<name>A0ABQ4CGA8_9ACTN</name>
<keyword evidence="5" id="KW-1185">Reference proteome</keyword>
<keyword evidence="2" id="KW-1133">Transmembrane helix</keyword>
<feature type="compositionally biased region" description="Low complexity" evidence="1">
    <location>
        <begin position="326"/>
        <end position="353"/>
    </location>
</feature>
<dbReference type="SMART" id="SM01043">
    <property type="entry name" value="BTAD"/>
    <property type="match status" value="1"/>
</dbReference>
<keyword evidence="2" id="KW-0812">Transmembrane</keyword>
<feature type="compositionally biased region" description="Low complexity" evidence="1">
    <location>
        <begin position="269"/>
        <end position="311"/>
    </location>
</feature>
<protein>
    <recommendedName>
        <fullName evidence="3">LysM domain-containing protein</fullName>
    </recommendedName>
</protein>
<feature type="compositionally biased region" description="Low complexity" evidence="1">
    <location>
        <begin position="675"/>
        <end position="687"/>
    </location>
</feature>
<dbReference type="Gene3D" id="1.25.40.10">
    <property type="entry name" value="Tetratricopeptide repeat domain"/>
    <property type="match status" value="1"/>
</dbReference>
<dbReference type="CDD" id="cd00118">
    <property type="entry name" value="LysM"/>
    <property type="match status" value="1"/>
</dbReference>
<feature type="region of interest" description="Disordered" evidence="1">
    <location>
        <begin position="660"/>
        <end position="730"/>
    </location>
</feature>
<dbReference type="InterPro" id="IPR005158">
    <property type="entry name" value="BTAD"/>
</dbReference>
<dbReference type="SMART" id="SM00257">
    <property type="entry name" value="LysM"/>
    <property type="match status" value="1"/>
</dbReference>
<dbReference type="Pfam" id="PF01476">
    <property type="entry name" value="LysM"/>
    <property type="match status" value="1"/>
</dbReference>
<dbReference type="PANTHER" id="PTHR35807">
    <property type="entry name" value="TRANSCRIPTIONAL REGULATOR REDD-RELATED"/>
    <property type="match status" value="1"/>
</dbReference>
<feature type="transmembrane region" description="Helical" evidence="2">
    <location>
        <begin position="106"/>
        <end position="125"/>
    </location>
</feature>
<evidence type="ECO:0000256" key="1">
    <source>
        <dbReference type="SAM" id="MobiDB-lite"/>
    </source>
</evidence>
<dbReference type="InterPro" id="IPR018392">
    <property type="entry name" value="LysM"/>
</dbReference>
<dbReference type="Gene3D" id="3.10.350.10">
    <property type="entry name" value="LysM domain"/>
    <property type="match status" value="1"/>
</dbReference>
<dbReference type="EMBL" id="BONC01000108">
    <property type="protein sequence ID" value="GIF61496.1"/>
    <property type="molecule type" value="Genomic_DNA"/>
</dbReference>
<gene>
    <name evidence="4" type="ORF">Air01nite_75910</name>
</gene>
<accession>A0ABQ4CGA8</accession>
<feature type="compositionally biased region" description="Polar residues" evidence="1">
    <location>
        <begin position="250"/>
        <end position="262"/>
    </location>
</feature>
<dbReference type="InterPro" id="IPR011990">
    <property type="entry name" value="TPR-like_helical_dom_sf"/>
</dbReference>
<keyword evidence="2" id="KW-0472">Membrane</keyword>
<dbReference type="RefSeq" id="WP_203708312.1">
    <property type="nucleotide sequence ID" value="NZ_BAAALU010000018.1"/>
</dbReference>
<feature type="compositionally biased region" description="Polar residues" evidence="1">
    <location>
        <begin position="695"/>
        <end position="709"/>
    </location>
</feature>
<dbReference type="Gene3D" id="1.10.10.10">
    <property type="entry name" value="Winged helix-like DNA-binding domain superfamily/Winged helix DNA-binding domain"/>
    <property type="match status" value="1"/>
</dbReference>